<evidence type="ECO:0000256" key="2">
    <source>
        <dbReference type="ARBA" id="ARBA00022763"/>
    </source>
</evidence>
<dbReference type="PANTHER" id="PTHR35369">
    <property type="entry name" value="BLR3025 PROTEIN-RELATED"/>
    <property type="match status" value="1"/>
</dbReference>
<organism evidence="6 7">
    <name type="scientific">Sphingomicrobium sediminis</name>
    <dbReference type="NCBI Taxonomy" id="2950949"/>
    <lineage>
        <taxon>Bacteria</taxon>
        <taxon>Pseudomonadati</taxon>
        <taxon>Pseudomonadota</taxon>
        <taxon>Alphaproteobacteria</taxon>
        <taxon>Sphingomonadales</taxon>
        <taxon>Sphingomonadaceae</taxon>
        <taxon>Sphingomicrobium</taxon>
    </lineage>
</organism>
<feature type="compositionally biased region" description="Low complexity" evidence="3">
    <location>
        <begin position="167"/>
        <end position="180"/>
    </location>
</feature>
<comment type="similarity">
    <text evidence="1">Belongs to the DNA polymerase type-Y family.</text>
</comment>
<dbReference type="Pfam" id="PF20114">
    <property type="entry name" value="DUF6504"/>
    <property type="match status" value="1"/>
</dbReference>
<keyword evidence="2" id="KW-0227">DNA damage</keyword>
<name>A0A9X2J2Y7_9SPHN</name>
<keyword evidence="7" id="KW-1185">Reference proteome</keyword>
<feature type="region of interest" description="Disordered" evidence="3">
    <location>
        <begin position="167"/>
        <end position="189"/>
    </location>
</feature>
<protein>
    <submittedName>
        <fullName evidence="6">DNA polymerase Y family protein</fullName>
    </submittedName>
</protein>
<evidence type="ECO:0000313" key="7">
    <source>
        <dbReference type="Proteomes" id="UP001155128"/>
    </source>
</evidence>
<dbReference type="Gene3D" id="3.30.70.270">
    <property type="match status" value="1"/>
</dbReference>
<accession>A0A9X2J2Y7</accession>
<evidence type="ECO:0000259" key="4">
    <source>
        <dbReference type="Pfam" id="PF00817"/>
    </source>
</evidence>
<dbReference type="InterPro" id="IPR045443">
    <property type="entry name" value="DUF6504"/>
</dbReference>
<dbReference type="EMBL" id="JAMSHT010000001">
    <property type="protein sequence ID" value="MCM8558249.1"/>
    <property type="molecule type" value="Genomic_DNA"/>
</dbReference>
<dbReference type="SUPFAM" id="SSF56672">
    <property type="entry name" value="DNA/RNA polymerases"/>
    <property type="match status" value="1"/>
</dbReference>
<reference evidence="6" key="1">
    <citation type="submission" date="2022-06" db="EMBL/GenBank/DDBJ databases">
        <title>Sphingomicrobium sedimins sp. nov., a marine bacterium isolated from tidal flat.</title>
        <authorList>
            <person name="Kim C.-H."/>
            <person name="Yoo Y."/>
            <person name="Kim J.-J."/>
        </authorList>
    </citation>
    <scope>NUCLEOTIDE SEQUENCE</scope>
    <source>
        <strain evidence="6">GRR-S6-50</strain>
    </source>
</reference>
<proteinExistence type="inferred from homology"/>
<dbReference type="CDD" id="cd03468">
    <property type="entry name" value="PolY_like"/>
    <property type="match status" value="1"/>
</dbReference>
<comment type="caution">
    <text evidence="6">The sequence shown here is derived from an EMBL/GenBank/DDBJ whole genome shotgun (WGS) entry which is preliminary data.</text>
</comment>
<dbReference type="Gene3D" id="3.40.1170.60">
    <property type="match status" value="1"/>
</dbReference>
<dbReference type="Proteomes" id="UP001155128">
    <property type="component" value="Unassembled WGS sequence"/>
</dbReference>
<dbReference type="InterPro" id="IPR001126">
    <property type="entry name" value="UmuC"/>
</dbReference>
<dbReference type="InterPro" id="IPR043128">
    <property type="entry name" value="Rev_trsase/Diguanyl_cyclase"/>
</dbReference>
<evidence type="ECO:0000256" key="3">
    <source>
        <dbReference type="SAM" id="MobiDB-lite"/>
    </source>
</evidence>
<dbReference type="InterPro" id="IPR043502">
    <property type="entry name" value="DNA/RNA_pol_sf"/>
</dbReference>
<sequence length="536" mass="58569">MKKVRTRIVSIWLPRLSIERWEKLSQGSDDAPDPDARIVLTVEGPHGTLVHAPNDAAAITGARAGQRLTDARALDPALAAIPCDLEGDAALMGRLARWATRWSPAVEQDGRDALRLDVSGAAHLFGGEKAMLDDIEARLAAMGLTARTAIADTPLAAWALAHFSREGSGQESGRGELSGSAQAPPRTKEERRIASAALARALAPLPVAALRLPANVVTTLGRLGLKTVASLSGIERRSLARRFRTQDNPLDALDRALGRAPEPIDPQRVKLLPHALLRLKEPVTDPEAAAQALDLLVPDLARKLEGERLGLRCLSLTGYRLDGSVARIEARTALPSRETPHLKRLLAEKTASMDPEFGFDAFMLLADAVEPLDPAQDALDGGEPDGVAVGRLVDRIATRLGPQAVTRPRHRASHMPERASGWASAIADKAEEKPAPLQAPRPERLLDTPEAISVLYATPEGLPRRFVWRRAVHDIKKVEGPERIAPEWWREYRPARLRDYYRVEDQAGRRYWIFREGLFGDGRGGDPAWYIHGLFG</sequence>
<feature type="domain" description="DUF6504" evidence="5">
    <location>
        <begin position="458"/>
        <end position="530"/>
    </location>
</feature>
<gene>
    <name evidence="6" type="ORF">NDO55_10515</name>
</gene>
<dbReference type="InterPro" id="IPR050356">
    <property type="entry name" value="SulA_CellDiv_inhibitor"/>
</dbReference>
<dbReference type="PANTHER" id="PTHR35369:SF2">
    <property type="entry name" value="BLR3025 PROTEIN"/>
    <property type="match status" value="1"/>
</dbReference>
<evidence type="ECO:0000259" key="5">
    <source>
        <dbReference type="Pfam" id="PF20114"/>
    </source>
</evidence>
<dbReference type="Pfam" id="PF00817">
    <property type="entry name" value="IMS"/>
    <property type="match status" value="1"/>
</dbReference>
<evidence type="ECO:0000313" key="6">
    <source>
        <dbReference type="EMBL" id="MCM8558249.1"/>
    </source>
</evidence>
<dbReference type="RefSeq" id="WP_252115014.1">
    <property type="nucleotide sequence ID" value="NZ_JAMSHT010000001.1"/>
</dbReference>
<evidence type="ECO:0000256" key="1">
    <source>
        <dbReference type="ARBA" id="ARBA00010945"/>
    </source>
</evidence>
<feature type="domain" description="UmuC" evidence="4">
    <location>
        <begin position="48"/>
        <end position="159"/>
    </location>
</feature>
<dbReference type="GO" id="GO:0006281">
    <property type="term" value="P:DNA repair"/>
    <property type="evidence" value="ECO:0007669"/>
    <property type="project" value="InterPro"/>
</dbReference>
<dbReference type="AlphaFoldDB" id="A0A9X2J2Y7"/>